<feature type="domain" description="Fibronectin type-III" evidence="3">
    <location>
        <begin position="485"/>
        <end position="570"/>
    </location>
</feature>
<dbReference type="OrthoDB" id="9792152at2"/>
<evidence type="ECO:0000313" key="5">
    <source>
        <dbReference type="Proteomes" id="UP000236594"/>
    </source>
</evidence>
<dbReference type="Pfam" id="PF20009">
    <property type="entry name" value="GEVED"/>
    <property type="match status" value="1"/>
</dbReference>
<dbReference type="RefSeq" id="WP_109711596.1">
    <property type="nucleotide sequence ID" value="NZ_PPED02000002.1"/>
</dbReference>
<dbReference type="NCBIfam" id="TIGR04183">
    <property type="entry name" value="Por_Secre_tail"/>
    <property type="match status" value="1"/>
</dbReference>
<dbReference type="InterPro" id="IPR013783">
    <property type="entry name" value="Ig-like_fold"/>
</dbReference>
<dbReference type="Gene3D" id="2.60.40.10">
    <property type="entry name" value="Immunoglobulins"/>
    <property type="match status" value="4"/>
</dbReference>
<evidence type="ECO:0000256" key="2">
    <source>
        <dbReference type="ARBA" id="ARBA00022737"/>
    </source>
</evidence>
<reference evidence="4 5" key="1">
    <citation type="submission" date="2018-04" db="EMBL/GenBank/DDBJ databases">
        <title>Draft Genome Sequence of Phosphate-Solubilizing Chryseobacterium sp. ISE14 that is a Biocontrol and Plant Growth-Promoting Rhizobacterium Isolated from Cucumber.</title>
        <authorList>
            <person name="Jeong J.-J."/>
            <person name="Sang M.K."/>
            <person name="Choi I.-G."/>
            <person name="Kim K.D."/>
        </authorList>
    </citation>
    <scope>NUCLEOTIDE SEQUENCE [LARGE SCALE GENOMIC DNA]</scope>
    <source>
        <strain evidence="4 5">ISE14</strain>
    </source>
</reference>
<dbReference type="Proteomes" id="UP000236594">
    <property type="component" value="Unassembled WGS sequence"/>
</dbReference>
<dbReference type="InterPro" id="IPR003961">
    <property type="entry name" value="FN3_dom"/>
</dbReference>
<dbReference type="AlphaFoldDB" id="A0A316X8Q6"/>
<feature type="domain" description="Fibronectin type-III" evidence="3">
    <location>
        <begin position="393"/>
        <end position="481"/>
    </location>
</feature>
<dbReference type="PROSITE" id="PS50853">
    <property type="entry name" value="FN3"/>
    <property type="match status" value="4"/>
</dbReference>
<dbReference type="PANTHER" id="PTHR46708:SF2">
    <property type="entry name" value="FIBRONECTIN TYPE-III DOMAIN-CONTAINING PROTEIN"/>
    <property type="match status" value="1"/>
</dbReference>
<dbReference type="EMBL" id="PPED02000002">
    <property type="protein sequence ID" value="PWN69944.1"/>
    <property type="molecule type" value="Genomic_DNA"/>
</dbReference>
<dbReference type="InterPro" id="IPR026444">
    <property type="entry name" value="Secre_tail"/>
</dbReference>
<feature type="domain" description="Fibronectin type-III" evidence="3">
    <location>
        <begin position="202"/>
        <end position="295"/>
    </location>
</feature>
<dbReference type="PROSITE" id="PS51257">
    <property type="entry name" value="PROKAR_LIPOPROTEIN"/>
    <property type="match status" value="1"/>
</dbReference>
<accession>A0A316X8Q6</accession>
<keyword evidence="5" id="KW-1185">Reference proteome</keyword>
<organism evidence="4 5">
    <name type="scientific">Chryseobacterium phosphatilyticum</name>
    <dbReference type="NCBI Taxonomy" id="475075"/>
    <lineage>
        <taxon>Bacteria</taxon>
        <taxon>Pseudomonadati</taxon>
        <taxon>Bacteroidota</taxon>
        <taxon>Flavobacteriia</taxon>
        <taxon>Flavobacteriales</taxon>
        <taxon>Weeksellaceae</taxon>
        <taxon>Chryseobacterium group</taxon>
        <taxon>Chryseobacterium</taxon>
    </lineage>
</organism>
<dbReference type="Pfam" id="PF18962">
    <property type="entry name" value="Por_Secre_tail"/>
    <property type="match status" value="1"/>
</dbReference>
<comment type="caution">
    <text evidence="4">The sequence shown here is derived from an EMBL/GenBank/DDBJ whole genome shotgun (WGS) entry which is preliminary data.</text>
</comment>
<dbReference type="SMART" id="SM00060">
    <property type="entry name" value="FN3"/>
    <property type="match status" value="4"/>
</dbReference>
<dbReference type="PANTHER" id="PTHR46708">
    <property type="entry name" value="TENASCIN"/>
    <property type="match status" value="1"/>
</dbReference>
<proteinExistence type="predicted"/>
<dbReference type="InterPro" id="IPR045474">
    <property type="entry name" value="GEVED"/>
</dbReference>
<protein>
    <recommendedName>
        <fullName evidence="3">Fibronectin type-III domain-containing protein</fullName>
    </recommendedName>
</protein>
<dbReference type="InterPro" id="IPR050991">
    <property type="entry name" value="ECM_Regulatory_Proteins"/>
</dbReference>
<evidence type="ECO:0000313" key="4">
    <source>
        <dbReference type="EMBL" id="PWN69944.1"/>
    </source>
</evidence>
<dbReference type="CDD" id="cd00063">
    <property type="entry name" value="FN3"/>
    <property type="match status" value="3"/>
</dbReference>
<dbReference type="InterPro" id="IPR036116">
    <property type="entry name" value="FN3_sf"/>
</dbReference>
<keyword evidence="1" id="KW-0732">Signal</keyword>
<gene>
    <name evidence="4" type="ORF">C1631_007990</name>
</gene>
<keyword evidence="2" id="KW-0677">Repeat</keyword>
<evidence type="ECO:0000259" key="3">
    <source>
        <dbReference type="PROSITE" id="PS50853"/>
    </source>
</evidence>
<dbReference type="SUPFAM" id="SSF49265">
    <property type="entry name" value="Fibronectin type III"/>
    <property type="match status" value="3"/>
</dbReference>
<name>A0A316X8Q6_9FLAO</name>
<sequence length="807" mass="88319">MTKKYFFLIVLLWFVTIGLAFQSCTTPSLPYSQDFTANDGNFTFVNSQQTNKWFYGSAAGNPPNAIYVSDSNGNSNTYNIIAPSVTHAYVAISIPTGTTICNLSFDWKAAGEDLEDYLRVWLVPSSYTPTAGSQITTGSGRIRIGNDFNQQTGWQTYLNSNLNLSSFAGGTMRLVFEWRNNGSGGIQPPGAIDNIMLNSCLIPNPISVSPISATAATLNWAVPSAVPAGGYEYYLSGLSTPPNSASIPTGSSVSTTVNVSQLLPNTTYYWWVRSVCSSSGKSPWVQGPNFTTLSCGTVAPVVTVSGVTFNSATISWPVTNNAESYSIKYRPVGTTTWTIVNQPAAVPPLTTNTLNLLNSLLPDTLYEIEIAIVCNNITGGYSHNEFLTECSPVPPNVTIGNVTTNSALITWSPLALNPIYLMRWREVGTQQWNSVNLPLPPVNTFVLTGLISNKTYEIQIANTKCLPVTYSNSKVFTTERVCELPPPGLTITQLLPTKADVKWDPFPGATYILRYRKVGIPSWTEVATSVNNVVLTGLIEMTKYEMQVVNICNGIAGAYSPLYFFTTPTVVYCGMASGNSAGEHIAKVVVKPKEKSIMENASGASTYTDYTGVSKTFIGLIQGSIDNEIIVEKKWTGTTYDEGITVWIDFNRNGDFDINERIFNSSPNRISPVSGKFNVPQNAFVSMTDHEYVVMRVAMRRGGIPLNCTNFTNGEVEDYKVKISKNIIPNPVNQNDILFYPNPVHTILHVKNINPKADYKIYNVDGRVVTNGILLNNQLDVSKLINAVYVIEINDNGTIVQKKFVKE</sequence>
<evidence type="ECO:0000256" key="1">
    <source>
        <dbReference type="ARBA" id="ARBA00022729"/>
    </source>
</evidence>
<feature type="domain" description="Fibronectin type-III" evidence="3">
    <location>
        <begin position="297"/>
        <end position="392"/>
    </location>
</feature>